<keyword evidence="4" id="KW-1185">Reference proteome</keyword>
<dbReference type="PANTHER" id="PTHR48081:SF13">
    <property type="entry name" value="ALPHA_BETA HYDROLASE"/>
    <property type="match status" value="1"/>
</dbReference>
<dbReference type="Gene3D" id="3.40.50.1820">
    <property type="entry name" value="alpha/beta hydrolase"/>
    <property type="match status" value="1"/>
</dbReference>
<dbReference type="SUPFAM" id="SSF53474">
    <property type="entry name" value="alpha/beta-Hydrolases"/>
    <property type="match status" value="1"/>
</dbReference>
<dbReference type="PANTHER" id="PTHR48081">
    <property type="entry name" value="AB HYDROLASE SUPERFAMILY PROTEIN C4A8.06C"/>
    <property type="match status" value="1"/>
</dbReference>
<evidence type="ECO:0000259" key="2">
    <source>
        <dbReference type="Pfam" id="PF20434"/>
    </source>
</evidence>
<keyword evidence="1 3" id="KW-0378">Hydrolase</keyword>
<dbReference type="STRING" id="99656.SAMN05421659_111135"/>
<reference evidence="3 4" key="1">
    <citation type="submission" date="2016-10" db="EMBL/GenBank/DDBJ databases">
        <authorList>
            <person name="de Groot N.N."/>
        </authorList>
    </citation>
    <scope>NUCLEOTIDE SEQUENCE [LARGE SCALE GENOMIC DNA]</scope>
    <source>
        <strain evidence="3 4">DSM 9179</strain>
    </source>
</reference>
<dbReference type="Pfam" id="PF20434">
    <property type="entry name" value="BD-FAE"/>
    <property type="match status" value="1"/>
</dbReference>
<dbReference type="Proteomes" id="UP000199701">
    <property type="component" value="Unassembled WGS sequence"/>
</dbReference>
<gene>
    <name evidence="3" type="ORF">SAMN05421659_111135</name>
</gene>
<dbReference type="EMBL" id="FOJI01000011">
    <property type="protein sequence ID" value="SEW34906.1"/>
    <property type="molecule type" value="Genomic_DNA"/>
</dbReference>
<feature type="domain" description="BD-FAE-like" evidence="2">
    <location>
        <begin position="32"/>
        <end position="243"/>
    </location>
</feature>
<dbReference type="InterPro" id="IPR049492">
    <property type="entry name" value="BD-FAE-like_dom"/>
</dbReference>
<evidence type="ECO:0000313" key="4">
    <source>
        <dbReference type="Proteomes" id="UP000199701"/>
    </source>
</evidence>
<dbReference type="InterPro" id="IPR029058">
    <property type="entry name" value="AB_hydrolase_fold"/>
</dbReference>
<organism evidence="3 4">
    <name type="scientific">[Clostridium] fimetarium</name>
    <dbReference type="NCBI Taxonomy" id="99656"/>
    <lineage>
        <taxon>Bacteria</taxon>
        <taxon>Bacillati</taxon>
        <taxon>Bacillota</taxon>
        <taxon>Clostridia</taxon>
        <taxon>Lachnospirales</taxon>
        <taxon>Lachnospiraceae</taxon>
    </lineage>
</organism>
<name>A0A1I0R3Q9_9FIRM</name>
<dbReference type="AlphaFoldDB" id="A0A1I0R3Q9"/>
<accession>A0A1I0R3Q9</accession>
<proteinExistence type="predicted"/>
<dbReference type="GO" id="GO:0016787">
    <property type="term" value="F:hydrolase activity"/>
    <property type="evidence" value="ECO:0007669"/>
    <property type="project" value="UniProtKB-KW"/>
</dbReference>
<sequence length="283" mass="32058">MIRILNVDLKNIFCTAHNIQYAVKDQYPLHMNIIIPPDNSEGVLYPLVMYVQGSGWRKQKMVKSMPYLMEFSKKGYVIAIVEYRYSEIAPFPAQIKDMKTAIRFMMEHSKEYNADIDKMVIAGDSSGAHTAVMTEMTKDLQEFSDENLEIGDLPIKAVIDLFGPTDISKMNTPQVPRDNMSADSTAGMFFGGKNILEIPNLVQQANPIIYINKEKTRVPYLIIHGTCDTTVDISQSDMLYEALSNAGKRVEMIKIPGAVHFGDPFWKPEVMEIMDCFIQSTFC</sequence>
<protein>
    <submittedName>
        <fullName evidence="3">Alpha/beta hydrolase fold</fullName>
    </submittedName>
</protein>
<dbReference type="OrthoDB" id="24847at2"/>
<evidence type="ECO:0000256" key="1">
    <source>
        <dbReference type="ARBA" id="ARBA00022801"/>
    </source>
</evidence>
<dbReference type="RefSeq" id="WP_092455221.1">
    <property type="nucleotide sequence ID" value="NZ_FOJI01000011.1"/>
</dbReference>
<dbReference type="InterPro" id="IPR050300">
    <property type="entry name" value="GDXG_lipolytic_enzyme"/>
</dbReference>
<evidence type="ECO:0000313" key="3">
    <source>
        <dbReference type="EMBL" id="SEW34906.1"/>
    </source>
</evidence>